<evidence type="ECO:0000259" key="6">
    <source>
        <dbReference type="SMART" id="SM00848"/>
    </source>
</evidence>
<proteinExistence type="inferred from homology"/>
<feature type="region of interest" description="Disordered" evidence="2">
    <location>
        <begin position="313"/>
        <end position="374"/>
    </location>
</feature>
<accession>A0A818MFK4</accession>
<dbReference type="EMBL" id="CAJOAY010000198">
    <property type="protein sequence ID" value="CAF3582013.1"/>
    <property type="molecule type" value="Genomic_DNA"/>
</dbReference>
<dbReference type="SMART" id="SM00848">
    <property type="entry name" value="Inhibitor_I29"/>
    <property type="match status" value="1"/>
</dbReference>
<reference evidence="8" key="1">
    <citation type="submission" date="2021-02" db="EMBL/GenBank/DDBJ databases">
        <authorList>
            <person name="Nowell W R."/>
        </authorList>
    </citation>
    <scope>NUCLEOTIDE SEQUENCE</scope>
</reference>
<feature type="domain" description="Peptidase C1A papain C-terminal" evidence="5">
    <location>
        <begin position="103"/>
        <end position="303"/>
    </location>
</feature>
<comment type="similarity">
    <text evidence="1">Belongs to the peptidase C1 family.</text>
</comment>
<dbReference type="GO" id="GO:0006508">
    <property type="term" value="P:proteolysis"/>
    <property type="evidence" value="ECO:0007669"/>
    <property type="project" value="InterPro"/>
</dbReference>
<name>A0A818MFK4_9BILA</name>
<dbReference type="EMBL" id="CAJNON010001247">
    <property type="protein sequence ID" value="CAF1444725.1"/>
    <property type="molecule type" value="Genomic_DNA"/>
</dbReference>
<dbReference type="Gene3D" id="3.90.70.10">
    <property type="entry name" value="Cysteine proteinases"/>
    <property type="match status" value="1"/>
</dbReference>
<protein>
    <submittedName>
        <fullName evidence="8">Uncharacterized protein</fullName>
    </submittedName>
</protein>
<keyword evidence="3" id="KW-0472">Membrane</keyword>
<organism evidence="8 9">
    <name type="scientific">Adineta steineri</name>
    <dbReference type="NCBI Taxonomy" id="433720"/>
    <lineage>
        <taxon>Eukaryota</taxon>
        <taxon>Metazoa</taxon>
        <taxon>Spiralia</taxon>
        <taxon>Gnathifera</taxon>
        <taxon>Rotifera</taxon>
        <taxon>Eurotatoria</taxon>
        <taxon>Bdelloidea</taxon>
        <taxon>Adinetida</taxon>
        <taxon>Adinetidae</taxon>
        <taxon>Adineta</taxon>
    </lineage>
</organism>
<evidence type="ECO:0000256" key="1">
    <source>
        <dbReference type="ARBA" id="ARBA00008455"/>
    </source>
</evidence>
<evidence type="ECO:0000256" key="3">
    <source>
        <dbReference type="SAM" id="Phobius"/>
    </source>
</evidence>
<keyword evidence="3" id="KW-1133">Transmembrane helix</keyword>
<dbReference type="InterPro" id="IPR039417">
    <property type="entry name" value="Peptidase_C1A_papain-like"/>
</dbReference>
<feature type="signal peptide" evidence="4">
    <location>
        <begin position="1"/>
        <end position="15"/>
    </location>
</feature>
<dbReference type="AlphaFoldDB" id="A0A818MFK4"/>
<dbReference type="InterPro" id="IPR038765">
    <property type="entry name" value="Papain-like_cys_pep_sf"/>
</dbReference>
<evidence type="ECO:0000256" key="4">
    <source>
        <dbReference type="SAM" id="SignalP"/>
    </source>
</evidence>
<evidence type="ECO:0000313" key="9">
    <source>
        <dbReference type="Proteomes" id="UP000663881"/>
    </source>
</evidence>
<dbReference type="Pfam" id="PF08246">
    <property type="entry name" value="Inhibitor_I29"/>
    <property type="match status" value="1"/>
</dbReference>
<evidence type="ECO:0000259" key="5">
    <source>
        <dbReference type="SMART" id="SM00645"/>
    </source>
</evidence>
<dbReference type="SMART" id="SM00645">
    <property type="entry name" value="Pept_C1"/>
    <property type="match status" value="1"/>
</dbReference>
<dbReference type="CDD" id="cd02248">
    <property type="entry name" value="Peptidase_C1A"/>
    <property type="match status" value="1"/>
</dbReference>
<dbReference type="Pfam" id="PF00112">
    <property type="entry name" value="Peptidase_C1"/>
    <property type="match status" value="1"/>
</dbReference>
<dbReference type="PANTHER" id="PTHR12411">
    <property type="entry name" value="CYSTEINE PROTEASE FAMILY C1-RELATED"/>
    <property type="match status" value="1"/>
</dbReference>
<feature type="transmembrane region" description="Helical" evidence="3">
    <location>
        <begin position="382"/>
        <end position="406"/>
    </location>
</feature>
<dbReference type="InterPro" id="IPR000668">
    <property type="entry name" value="Peptidase_C1A_C"/>
</dbReference>
<dbReference type="InterPro" id="IPR013201">
    <property type="entry name" value="Prot_inhib_I29"/>
</dbReference>
<dbReference type="Proteomes" id="UP000663881">
    <property type="component" value="Unassembled WGS sequence"/>
</dbReference>
<comment type="caution">
    <text evidence="8">The sequence shown here is derived from an EMBL/GenBank/DDBJ whole genome shotgun (WGS) entry which is preliminary data.</text>
</comment>
<dbReference type="SUPFAM" id="SSF54001">
    <property type="entry name" value="Cysteine proteinases"/>
    <property type="match status" value="1"/>
</dbReference>
<dbReference type="OrthoDB" id="190265at2759"/>
<keyword evidence="4" id="KW-0732">Signal</keyword>
<dbReference type="PROSITE" id="PS51257">
    <property type="entry name" value="PROKAR_LIPOPROTEIN"/>
    <property type="match status" value="1"/>
</dbReference>
<feature type="domain" description="Cathepsin propeptide inhibitor" evidence="6">
    <location>
        <begin position="21"/>
        <end position="79"/>
    </location>
</feature>
<keyword evidence="3" id="KW-0812">Transmembrane</keyword>
<evidence type="ECO:0000313" key="8">
    <source>
        <dbReference type="EMBL" id="CAF3582013.1"/>
    </source>
</evidence>
<dbReference type="GO" id="GO:0008234">
    <property type="term" value="F:cysteine-type peptidase activity"/>
    <property type="evidence" value="ECO:0007669"/>
    <property type="project" value="InterPro"/>
</dbReference>
<feature type="chain" id="PRO_5036233577" evidence="4">
    <location>
        <begin position="16"/>
        <end position="407"/>
    </location>
</feature>
<sequence>MKLVVLLVLFGVVACDLSLEWDKFKRDYNKNYASAAEEIERKEIFIENINRMRDYQQTYPDASFTMAINYLADRRIQELVSRPKIHIESRPTIRQSSVETKNLPESLDWRDKGVIGPVSELAGEIVTAVVSTELVESLHAIHTNNFIEGSIQRVFDCCPQPADTLVCIQNMSGICRKNDYPVALGTCEPNKCTPFTTFNKINRLTPGDEDTMLIWIQDSTLWAEIDATGVGFISYTSGIYDDPTCSQTQIDQAVQIVGYGIEGGRPYWLCKNNWGANWGDQGYFRIARGKNMCAIATVVIQVASTETTTTTHYTSSTTQLSTSSATQPSTSTSSATQSSTGTSSATQISTSTATQSSTSTATQSSTSSTTQSSTSTSSATQLYTISSIHLMVIFVMVTIAQTILIYN</sequence>
<dbReference type="Proteomes" id="UP000663891">
    <property type="component" value="Unassembled WGS sequence"/>
</dbReference>
<evidence type="ECO:0000313" key="7">
    <source>
        <dbReference type="EMBL" id="CAF1444725.1"/>
    </source>
</evidence>
<evidence type="ECO:0000256" key="2">
    <source>
        <dbReference type="SAM" id="MobiDB-lite"/>
    </source>
</evidence>
<gene>
    <name evidence="8" type="ORF">OKA104_LOCUS5656</name>
    <name evidence="7" type="ORF">VCS650_LOCUS39108</name>
</gene>
<dbReference type="InterPro" id="IPR013128">
    <property type="entry name" value="Peptidase_C1A"/>
</dbReference>